<reference evidence="4" key="1">
    <citation type="journal article" date="2019" name="Int. J. Syst. Evol. Microbiol.">
        <title>The Global Catalogue of Microorganisms (GCM) 10K type strain sequencing project: providing services to taxonomists for standard genome sequencing and annotation.</title>
        <authorList>
            <consortium name="The Broad Institute Genomics Platform"/>
            <consortium name="The Broad Institute Genome Sequencing Center for Infectious Disease"/>
            <person name="Wu L."/>
            <person name="Ma J."/>
        </authorList>
    </citation>
    <scope>NUCLEOTIDE SEQUENCE [LARGE SCALE GENOMIC DNA]</scope>
    <source>
        <strain evidence="4">JCM 17939</strain>
    </source>
</reference>
<keyword evidence="2" id="KW-1133">Transmembrane helix</keyword>
<organism evidence="3 4">
    <name type="scientific">Actinoallomurus vinaceus</name>
    <dbReference type="NCBI Taxonomy" id="1080074"/>
    <lineage>
        <taxon>Bacteria</taxon>
        <taxon>Bacillati</taxon>
        <taxon>Actinomycetota</taxon>
        <taxon>Actinomycetes</taxon>
        <taxon>Streptosporangiales</taxon>
        <taxon>Thermomonosporaceae</taxon>
        <taxon>Actinoallomurus</taxon>
    </lineage>
</organism>
<protein>
    <submittedName>
        <fullName evidence="3">Uncharacterized protein</fullName>
    </submittedName>
</protein>
<feature type="compositionally biased region" description="Basic and acidic residues" evidence="1">
    <location>
        <begin position="11"/>
        <end position="24"/>
    </location>
</feature>
<evidence type="ECO:0000313" key="3">
    <source>
        <dbReference type="EMBL" id="GAA4630438.1"/>
    </source>
</evidence>
<feature type="compositionally biased region" description="Low complexity" evidence="1">
    <location>
        <begin position="89"/>
        <end position="114"/>
    </location>
</feature>
<keyword evidence="4" id="KW-1185">Reference proteome</keyword>
<name>A0ABP8UG48_9ACTN</name>
<feature type="region of interest" description="Disordered" evidence="1">
    <location>
        <begin position="72"/>
        <end position="139"/>
    </location>
</feature>
<keyword evidence="2" id="KW-0472">Membrane</keyword>
<keyword evidence="2" id="KW-0812">Transmembrane</keyword>
<proteinExistence type="predicted"/>
<accession>A0ABP8UG48</accession>
<gene>
    <name evidence="3" type="ORF">GCM10023196_055800</name>
</gene>
<sequence>MTEPPGWLRSALREEADAHEPDRGRIRARVDAAIRPHRARRSRFRPIAATAMAAAGVAVVAVTVVTWRPGGSDTSAVPAGHRSVQTDQPSPSASATASPTARAVRPSATPRAATSPPPTSRRTKPGTVAARLDPGSNPYWAQEDVTVTGDRPLTKLQVTVRVTRTEGVRATGSWSTLPGDDFVVTVGDEQGALVYRWVLRPGRSVPPGPHVFAAQYARSPRGHDAHDDRYTVTADDRDGRVITVDGGF</sequence>
<dbReference type="EMBL" id="BAABHK010000008">
    <property type="protein sequence ID" value="GAA4630438.1"/>
    <property type="molecule type" value="Genomic_DNA"/>
</dbReference>
<dbReference type="RefSeq" id="WP_345434035.1">
    <property type="nucleotide sequence ID" value="NZ_BAABHK010000008.1"/>
</dbReference>
<evidence type="ECO:0000256" key="2">
    <source>
        <dbReference type="SAM" id="Phobius"/>
    </source>
</evidence>
<evidence type="ECO:0000256" key="1">
    <source>
        <dbReference type="SAM" id="MobiDB-lite"/>
    </source>
</evidence>
<evidence type="ECO:0000313" key="4">
    <source>
        <dbReference type="Proteomes" id="UP001501442"/>
    </source>
</evidence>
<comment type="caution">
    <text evidence="3">The sequence shown here is derived from an EMBL/GenBank/DDBJ whole genome shotgun (WGS) entry which is preliminary data.</text>
</comment>
<feature type="transmembrane region" description="Helical" evidence="2">
    <location>
        <begin position="47"/>
        <end position="67"/>
    </location>
</feature>
<feature type="region of interest" description="Disordered" evidence="1">
    <location>
        <begin position="1"/>
        <end position="24"/>
    </location>
</feature>
<dbReference type="Proteomes" id="UP001501442">
    <property type="component" value="Unassembled WGS sequence"/>
</dbReference>